<keyword evidence="4 5" id="KW-0472">Membrane</keyword>
<evidence type="ECO:0000256" key="5">
    <source>
        <dbReference type="SAM" id="Phobius"/>
    </source>
</evidence>
<dbReference type="RefSeq" id="WP_114534324.1">
    <property type="nucleotide sequence ID" value="NZ_JAQDVM010000014.1"/>
</dbReference>
<dbReference type="GO" id="GO:0140359">
    <property type="term" value="F:ABC-type transporter activity"/>
    <property type="evidence" value="ECO:0007669"/>
    <property type="project" value="InterPro"/>
</dbReference>
<keyword evidence="3 5" id="KW-1133">Transmembrane helix</keyword>
<evidence type="ECO:0000259" key="6">
    <source>
        <dbReference type="Pfam" id="PF12698"/>
    </source>
</evidence>
<evidence type="ECO:0000256" key="3">
    <source>
        <dbReference type="ARBA" id="ARBA00022989"/>
    </source>
</evidence>
<name>A0A369MDM1_EGGLN</name>
<dbReference type="EMBL" id="PPTU01000016">
    <property type="protein sequence ID" value="RDB69029.1"/>
    <property type="molecule type" value="Genomic_DNA"/>
</dbReference>
<dbReference type="AlphaFoldDB" id="A0A369MDM1"/>
<gene>
    <name evidence="7" type="ORF">C1875_10565</name>
</gene>
<evidence type="ECO:0000256" key="4">
    <source>
        <dbReference type="ARBA" id="ARBA00023136"/>
    </source>
</evidence>
<dbReference type="Pfam" id="PF12698">
    <property type="entry name" value="ABC2_membrane_3"/>
    <property type="match status" value="1"/>
</dbReference>
<feature type="transmembrane region" description="Helical" evidence="5">
    <location>
        <begin position="359"/>
        <end position="381"/>
    </location>
</feature>
<dbReference type="Proteomes" id="UP000253970">
    <property type="component" value="Unassembled WGS sequence"/>
</dbReference>
<feature type="transmembrane region" description="Helical" evidence="5">
    <location>
        <begin position="178"/>
        <end position="203"/>
    </location>
</feature>
<accession>A0A369MDM1</accession>
<reference evidence="7 8" key="1">
    <citation type="journal article" date="2018" name="Elife">
        <title>Discovery and characterization of a prevalent human gut bacterial enzyme sufficient for the inactivation of a family of plant toxins.</title>
        <authorList>
            <person name="Koppel N."/>
            <person name="Bisanz J.E."/>
            <person name="Pandelia M.E."/>
            <person name="Turnbaugh P.J."/>
            <person name="Balskus E.P."/>
        </authorList>
    </citation>
    <scope>NUCLEOTIDE SEQUENCE [LARGE SCALE GENOMIC DNA]</scope>
    <source>
        <strain evidence="7 8">W1 BHI 6</strain>
    </source>
</reference>
<evidence type="ECO:0000313" key="7">
    <source>
        <dbReference type="EMBL" id="RDB69029.1"/>
    </source>
</evidence>
<comment type="subcellular location">
    <subcellularLocation>
        <location evidence="1">Membrane</location>
        <topology evidence="1">Multi-pass membrane protein</topology>
    </subcellularLocation>
</comment>
<dbReference type="PANTHER" id="PTHR43471">
    <property type="entry name" value="ABC TRANSPORTER PERMEASE"/>
    <property type="match status" value="1"/>
</dbReference>
<evidence type="ECO:0000256" key="1">
    <source>
        <dbReference type="ARBA" id="ARBA00004141"/>
    </source>
</evidence>
<evidence type="ECO:0000256" key="2">
    <source>
        <dbReference type="ARBA" id="ARBA00022692"/>
    </source>
</evidence>
<comment type="caution">
    <text evidence="7">The sequence shown here is derived from an EMBL/GenBank/DDBJ whole genome shotgun (WGS) entry which is preliminary data.</text>
</comment>
<feature type="transmembrane region" description="Helical" evidence="5">
    <location>
        <begin position="21"/>
        <end position="41"/>
    </location>
</feature>
<evidence type="ECO:0000313" key="8">
    <source>
        <dbReference type="Proteomes" id="UP000253970"/>
    </source>
</evidence>
<feature type="transmembrane region" description="Helical" evidence="5">
    <location>
        <begin position="234"/>
        <end position="254"/>
    </location>
</feature>
<organism evidence="7 8">
    <name type="scientific">Eggerthella lenta</name>
    <name type="common">Eubacterium lentum</name>
    <dbReference type="NCBI Taxonomy" id="84112"/>
    <lineage>
        <taxon>Bacteria</taxon>
        <taxon>Bacillati</taxon>
        <taxon>Actinomycetota</taxon>
        <taxon>Coriobacteriia</taxon>
        <taxon>Eggerthellales</taxon>
        <taxon>Eggerthellaceae</taxon>
        <taxon>Eggerthella</taxon>
    </lineage>
</organism>
<feature type="domain" description="ABC-2 type transporter transmembrane" evidence="6">
    <location>
        <begin position="25"/>
        <end position="363"/>
    </location>
</feature>
<proteinExistence type="predicted"/>
<dbReference type="InterPro" id="IPR013525">
    <property type="entry name" value="ABC2_TM"/>
</dbReference>
<dbReference type="GO" id="GO:0016020">
    <property type="term" value="C:membrane"/>
    <property type="evidence" value="ECO:0007669"/>
    <property type="project" value="UniProtKB-SubCell"/>
</dbReference>
<feature type="transmembrane region" description="Helical" evidence="5">
    <location>
        <begin position="274"/>
        <end position="295"/>
    </location>
</feature>
<feature type="transmembrane region" description="Helical" evidence="5">
    <location>
        <begin position="307"/>
        <end position="326"/>
    </location>
</feature>
<sequence length="390" mass="41467">MKGNAWAIARKELARFFSNKASALVSIVLPGLLIFLMWTFMGDAMGGMFKPDMSKPPAVAVVNAPESVKALAADSIVDMRDEPSLPGADEMRERIEQGDVKAFAVFPEGFDEAVAAYDPSSGVPAPQVEIYFNSTDPDSSQARSTFAGMLDAYESSLSNRFDVNAGGDGYDVAEERDVAGMLVVSIVPLLLLILVFSSVMSIAAESVAGEKERGTMATLLATPIKRRDIALGKVLAITVIGLLIAASSAIGIFAGLPGIMQGSVDINVYGPVEYVLLALVILSTTLVIVALITVVSTLAKSVKEATMFLTPLMIVVMLVGVLGMFGDAKAEVAYYLVPLYNSVQCMIGIFSFDFQPLNVAVCVIANLAYAGVGVLALQRMFDSERLMFAR</sequence>
<keyword evidence="2 5" id="KW-0812">Transmembrane</keyword>
<protein>
    <submittedName>
        <fullName evidence="7">ABC transporter permease</fullName>
    </submittedName>
</protein>
<dbReference type="PANTHER" id="PTHR43471:SF3">
    <property type="entry name" value="ABC TRANSPORTER PERMEASE PROTEIN NATB"/>
    <property type="match status" value="1"/>
</dbReference>